<comment type="caution">
    <text evidence="3">The sequence shown here is derived from an EMBL/GenBank/DDBJ whole genome shotgun (WGS) entry which is preliminary data.</text>
</comment>
<proteinExistence type="predicted"/>
<dbReference type="Proteomes" id="UP000248745">
    <property type="component" value="Unassembled WGS sequence"/>
</dbReference>
<evidence type="ECO:0000313" key="3">
    <source>
        <dbReference type="EMBL" id="PZF74522.1"/>
    </source>
</evidence>
<evidence type="ECO:0000313" key="4">
    <source>
        <dbReference type="Proteomes" id="UP000248745"/>
    </source>
</evidence>
<gene>
    <name evidence="3" type="ORF">DN068_02805</name>
</gene>
<protein>
    <recommendedName>
        <fullName evidence="2">Secretion system C-terminal sorting domain-containing protein</fullName>
    </recommendedName>
</protein>
<dbReference type="Gene3D" id="2.40.128.720">
    <property type="match status" value="1"/>
</dbReference>
<reference evidence="3 4" key="1">
    <citation type="submission" date="2018-06" db="EMBL/GenBank/DDBJ databases">
        <title>Mucibacter soli gen. nov., sp. nov., a new member of the family Chitinophagaceae producing mucin.</title>
        <authorList>
            <person name="Kim M.-K."/>
            <person name="Park S."/>
            <person name="Kim T.-S."/>
            <person name="Joung Y."/>
            <person name="Han J.-H."/>
            <person name="Kim S.B."/>
        </authorList>
    </citation>
    <scope>NUCLEOTIDE SEQUENCE [LARGE SCALE GENOMIC DNA]</scope>
    <source>
        <strain evidence="3 4">R1-15</strain>
    </source>
</reference>
<feature type="signal peptide" evidence="1">
    <location>
        <begin position="1"/>
        <end position="18"/>
    </location>
</feature>
<dbReference type="RefSeq" id="WP_110997362.1">
    <property type="nucleotide sequence ID" value="NZ_QKTW01000003.1"/>
</dbReference>
<feature type="domain" description="Secretion system C-terminal sorting" evidence="2">
    <location>
        <begin position="394"/>
        <end position="467"/>
    </location>
</feature>
<sequence>MRPILSILLSALSLSVFAQRADLLQAMPPRLKTAFAKQMAPRDVYKTTGATQRLIGYSYYTGNTQTDTMHAKFSGGRGDAFSNCSDNLMASWGGFAQPDSIWVDDLNLRIVDQVYLYDAQNHATVYTDYRSQSRQEMTYDNSGNNTITKFYDTVGSGNGTLIYKHSQYCFYDNQNRKTYDSIPNQQKSIYIYGSNGYDSIIYYNWHVAAAIWSKIEMEASVYNSLGQKIFYSLGNYDTAAHAWRLYIRDSFIYNSNGFVAEEIDQTNYTGTWTTRKFVTGYSGNNPLPILETEYVGDSLVPDIQDFYSLNSAGNWQSRVSQHWNPTTSSWSNDDSLDIVYNTSEFISMTNDFYYDSTGNRFNTSPSVTQHYYYEDYTPTAVTTIHTTSSEIIAYPNPVSGKLHVDGNIGSKNVSVQMISITGARLFNASGNWQSMNKDIDMSSFANGVYYLLITDNNGNKIAAKQIVKN</sequence>
<keyword evidence="1" id="KW-0732">Signal</keyword>
<dbReference type="Pfam" id="PF18962">
    <property type="entry name" value="Por_Secre_tail"/>
    <property type="match status" value="1"/>
</dbReference>
<evidence type="ECO:0000256" key="1">
    <source>
        <dbReference type="SAM" id="SignalP"/>
    </source>
</evidence>
<dbReference type="InterPro" id="IPR026444">
    <property type="entry name" value="Secre_tail"/>
</dbReference>
<organism evidence="3 4">
    <name type="scientific">Taibaiella soli</name>
    <dbReference type="NCBI Taxonomy" id="1649169"/>
    <lineage>
        <taxon>Bacteria</taxon>
        <taxon>Pseudomonadati</taxon>
        <taxon>Bacteroidota</taxon>
        <taxon>Chitinophagia</taxon>
        <taxon>Chitinophagales</taxon>
        <taxon>Chitinophagaceae</taxon>
        <taxon>Taibaiella</taxon>
    </lineage>
</organism>
<evidence type="ECO:0000259" key="2">
    <source>
        <dbReference type="Pfam" id="PF18962"/>
    </source>
</evidence>
<dbReference type="AlphaFoldDB" id="A0A2W2ALW1"/>
<keyword evidence="4" id="KW-1185">Reference proteome</keyword>
<accession>A0A2W2ALW1</accession>
<feature type="chain" id="PRO_5016165093" description="Secretion system C-terminal sorting domain-containing protein" evidence="1">
    <location>
        <begin position="19"/>
        <end position="469"/>
    </location>
</feature>
<dbReference type="OrthoDB" id="649093at2"/>
<name>A0A2W2ALW1_9BACT</name>
<dbReference type="EMBL" id="QKTW01000003">
    <property type="protein sequence ID" value="PZF74522.1"/>
    <property type="molecule type" value="Genomic_DNA"/>
</dbReference>
<dbReference type="NCBIfam" id="TIGR04183">
    <property type="entry name" value="Por_Secre_tail"/>
    <property type="match status" value="1"/>
</dbReference>